<dbReference type="NCBIfam" id="TIGR04476">
    <property type="entry name" value="exosort_XrtN"/>
    <property type="match status" value="1"/>
</dbReference>
<dbReference type="Proteomes" id="UP000474777">
    <property type="component" value="Unassembled WGS sequence"/>
</dbReference>
<dbReference type="InterPro" id="IPR026392">
    <property type="entry name" value="Exo/Archaeosortase_dom"/>
</dbReference>
<reference evidence="9 10" key="1">
    <citation type="submission" date="2020-02" db="EMBL/GenBank/DDBJ databases">
        <authorList>
            <person name="Kim M.K."/>
        </authorList>
    </citation>
    <scope>NUCLEOTIDE SEQUENCE [LARGE SCALE GENOMIC DNA]</scope>
    <source>
        <strain evidence="9 10">BT327</strain>
    </source>
</reference>
<feature type="transmembrane region" description="Helical" evidence="8">
    <location>
        <begin position="58"/>
        <end position="76"/>
    </location>
</feature>
<dbReference type="AlphaFoldDB" id="A0A6B3LTX2"/>
<evidence type="ECO:0000256" key="7">
    <source>
        <dbReference type="ARBA" id="ARBA00023136"/>
    </source>
</evidence>
<dbReference type="GO" id="GO:0006508">
    <property type="term" value="P:proteolysis"/>
    <property type="evidence" value="ECO:0007669"/>
    <property type="project" value="UniProtKB-KW"/>
</dbReference>
<dbReference type="NCBIfam" id="TIGR04178">
    <property type="entry name" value="exo_archaeo"/>
    <property type="match status" value="1"/>
</dbReference>
<feature type="transmembrane region" description="Helical" evidence="8">
    <location>
        <begin position="12"/>
        <end position="29"/>
    </location>
</feature>
<feature type="transmembrane region" description="Helical" evidence="8">
    <location>
        <begin position="197"/>
        <end position="224"/>
    </location>
</feature>
<evidence type="ECO:0000256" key="1">
    <source>
        <dbReference type="ARBA" id="ARBA00004651"/>
    </source>
</evidence>
<evidence type="ECO:0000256" key="4">
    <source>
        <dbReference type="ARBA" id="ARBA00022692"/>
    </source>
</evidence>
<evidence type="ECO:0000256" key="2">
    <source>
        <dbReference type="ARBA" id="ARBA00022475"/>
    </source>
</evidence>
<sequence>MKLNTLRPTEQLLIPLLVLGLYLVLGAFFLSKYLLWDSQWLLAIVLVPFVAQVQPRKSLSSVLLITTIVLAILAATLQNSTLYFFAFVVALWCGAQLIVGKISIYPLLLLVVASPIFKYIANIISFPLRMQLTNWAVTILNTIEKQAEAAGNIILVEGKEFAVDPACAGLSMLSLALILAVFILAHLQRTNQKMLPLWFIGLMLGLMLLLNLVSNLLRILLLVWFEILPGNPLHDVIGLLCLLVYALIPFYFVSRWLQQFVVVGSKKPSRRSRISLRGALLLNYILLLMLTGTGFKIRGEKPTIVSDFTTPELTGFEAATMENGVTKYSNEEVLIYLKPVQAFYSTEHHPLICWEGSGYKFRHVQQRQVSNYNVYVGELQKGKDTLYTAWWMDNGQHQTIDQWDWRTRMLKGEAKFRLVNVTVAQKQKLAEAIVTLIESQNNYSHTTITLADAANKSQL</sequence>
<keyword evidence="5 9" id="KW-0378">Hydrolase</keyword>
<feature type="transmembrane region" description="Helical" evidence="8">
    <location>
        <begin position="236"/>
        <end position="253"/>
    </location>
</feature>
<keyword evidence="10" id="KW-1185">Reference proteome</keyword>
<dbReference type="RefSeq" id="WP_163916293.1">
    <property type="nucleotide sequence ID" value="NZ_JAAGWD010000008.1"/>
</dbReference>
<dbReference type="Pfam" id="PF09721">
    <property type="entry name" value="Exosortase_EpsH"/>
    <property type="match status" value="1"/>
</dbReference>
<protein>
    <submittedName>
        <fullName evidence="9">Exosortase N</fullName>
        <ecNumber evidence="9">3.4.22.-</ecNumber>
    </submittedName>
</protein>
<comment type="caution">
    <text evidence="9">The sequence shown here is derived from an EMBL/GenBank/DDBJ whole genome shotgun (WGS) entry which is preliminary data.</text>
</comment>
<name>A0A6B3LTX2_9BACT</name>
<keyword evidence="7 8" id="KW-0472">Membrane</keyword>
<evidence type="ECO:0000313" key="9">
    <source>
        <dbReference type="EMBL" id="NEM99273.1"/>
    </source>
</evidence>
<dbReference type="InterPro" id="IPR031006">
    <property type="entry name" value="Exosort_XrtN"/>
</dbReference>
<feature type="transmembrane region" description="Helical" evidence="8">
    <location>
        <begin position="107"/>
        <end position="128"/>
    </location>
</feature>
<keyword evidence="4 8" id="KW-0812">Transmembrane</keyword>
<dbReference type="GO" id="GO:0005886">
    <property type="term" value="C:plasma membrane"/>
    <property type="evidence" value="ECO:0007669"/>
    <property type="project" value="UniProtKB-SubCell"/>
</dbReference>
<proteinExistence type="predicted"/>
<gene>
    <name evidence="9" type="primary">xrtN</name>
    <name evidence="9" type="ORF">GXP69_16350</name>
</gene>
<keyword evidence="6 8" id="KW-1133">Transmembrane helix</keyword>
<evidence type="ECO:0000256" key="5">
    <source>
        <dbReference type="ARBA" id="ARBA00022801"/>
    </source>
</evidence>
<feature type="transmembrane region" description="Helical" evidence="8">
    <location>
        <begin position="35"/>
        <end position="51"/>
    </location>
</feature>
<accession>A0A6B3LTX2</accession>
<evidence type="ECO:0000313" key="10">
    <source>
        <dbReference type="Proteomes" id="UP000474777"/>
    </source>
</evidence>
<dbReference type="EC" id="3.4.22.-" evidence="9"/>
<keyword evidence="3" id="KW-0645">Protease</keyword>
<evidence type="ECO:0000256" key="3">
    <source>
        <dbReference type="ARBA" id="ARBA00022670"/>
    </source>
</evidence>
<dbReference type="GO" id="GO:0008233">
    <property type="term" value="F:peptidase activity"/>
    <property type="evidence" value="ECO:0007669"/>
    <property type="project" value="UniProtKB-KW"/>
</dbReference>
<evidence type="ECO:0000256" key="6">
    <source>
        <dbReference type="ARBA" id="ARBA00022989"/>
    </source>
</evidence>
<keyword evidence="2" id="KW-1003">Cell membrane</keyword>
<organism evidence="9 10">
    <name type="scientific">Pontibacter burrus</name>
    <dbReference type="NCBI Taxonomy" id="2704466"/>
    <lineage>
        <taxon>Bacteria</taxon>
        <taxon>Pseudomonadati</taxon>
        <taxon>Bacteroidota</taxon>
        <taxon>Cytophagia</taxon>
        <taxon>Cytophagales</taxon>
        <taxon>Hymenobacteraceae</taxon>
        <taxon>Pontibacter</taxon>
    </lineage>
</organism>
<feature type="transmembrane region" description="Helical" evidence="8">
    <location>
        <begin position="82"/>
        <end position="100"/>
    </location>
</feature>
<dbReference type="InterPro" id="IPR019127">
    <property type="entry name" value="Exosortase"/>
</dbReference>
<feature type="transmembrane region" description="Helical" evidence="8">
    <location>
        <begin position="274"/>
        <end position="295"/>
    </location>
</feature>
<dbReference type="EMBL" id="JAAGWD010000008">
    <property type="protein sequence ID" value="NEM99273.1"/>
    <property type="molecule type" value="Genomic_DNA"/>
</dbReference>
<evidence type="ECO:0000256" key="8">
    <source>
        <dbReference type="SAM" id="Phobius"/>
    </source>
</evidence>
<comment type="subcellular location">
    <subcellularLocation>
        <location evidence="1">Cell membrane</location>
        <topology evidence="1">Multi-pass membrane protein</topology>
    </subcellularLocation>
</comment>
<feature type="transmembrane region" description="Helical" evidence="8">
    <location>
        <begin position="168"/>
        <end position="185"/>
    </location>
</feature>